<accession>A0A059GA71</accession>
<dbReference type="PATRIC" id="fig|1280953.3.peg.977"/>
<organism evidence="2 3">
    <name type="scientific">Hyphomonas oceanitis SCH89</name>
    <dbReference type="NCBI Taxonomy" id="1280953"/>
    <lineage>
        <taxon>Bacteria</taxon>
        <taxon>Pseudomonadati</taxon>
        <taxon>Pseudomonadota</taxon>
        <taxon>Alphaproteobacteria</taxon>
        <taxon>Hyphomonadales</taxon>
        <taxon>Hyphomonadaceae</taxon>
        <taxon>Hyphomonas</taxon>
    </lineage>
</organism>
<dbReference type="RefSeq" id="WP_051624536.1">
    <property type="nucleotide sequence ID" value="NZ_ARYL01000005.1"/>
</dbReference>
<protein>
    <submittedName>
        <fullName evidence="2">Thermonuclease family protein</fullName>
    </submittedName>
</protein>
<dbReference type="InterPro" id="IPR035437">
    <property type="entry name" value="SNase_OB-fold_sf"/>
</dbReference>
<dbReference type="PROSITE" id="PS51257">
    <property type="entry name" value="PROKAR_LIPOPROTEIN"/>
    <property type="match status" value="1"/>
</dbReference>
<proteinExistence type="predicted"/>
<dbReference type="OrthoDB" id="7618306at2"/>
<dbReference type="Proteomes" id="UP000024942">
    <property type="component" value="Unassembled WGS sequence"/>
</dbReference>
<keyword evidence="3" id="KW-1185">Reference proteome</keyword>
<gene>
    <name evidence="2" type="ORF">HOC_04859</name>
</gene>
<dbReference type="EMBL" id="ARYL01000005">
    <property type="protein sequence ID" value="KDA03455.1"/>
    <property type="molecule type" value="Genomic_DNA"/>
</dbReference>
<name>A0A059GA71_9PROT</name>
<reference evidence="2 3" key="1">
    <citation type="journal article" date="2014" name="Antonie Van Leeuwenhoek">
        <title>Hyphomonas beringensis sp. nov. and Hyphomonas chukchiensis sp. nov., isolated from surface seawater of the Bering Sea and Chukchi Sea.</title>
        <authorList>
            <person name="Li C."/>
            <person name="Lai Q."/>
            <person name="Li G."/>
            <person name="Dong C."/>
            <person name="Wang J."/>
            <person name="Liao Y."/>
            <person name="Shao Z."/>
        </authorList>
    </citation>
    <scope>NUCLEOTIDE SEQUENCE [LARGE SCALE GENOMIC DNA]</scope>
    <source>
        <strain evidence="2 3">SCH89</strain>
    </source>
</reference>
<comment type="caution">
    <text evidence="2">The sequence shown here is derived from an EMBL/GenBank/DDBJ whole genome shotgun (WGS) entry which is preliminary data.</text>
</comment>
<dbReference type="SMART" id="SM00318">
    <property type="entry name" value="SNc"/>
    <property type="match status" value="1"/>
</dbReference>
<evidence type="ECO:0000313" key="3">
    <source>
        <dbReference type="Proteomes" id="UP000024942"/>
    </source>
</evidence>
<dbReference type="Pfam" id="PF00565">
    <property type="entry name" value="SNase"/>
    <property type="match status" value="1"/>
</dbReference>
<evidence type="ECO:0000259" key="1">
    <source>
        <dbReference type="PROSITE" id="PS50830"/>
    </source>
</evidence>
<dbReference type="STRING" id="1280953.HOC_04859"/>
<sequence>MTGVWRGLFGALLVLAACKGPDPLAGTQPGEHGRVVRVIDGDALVLDTGQSVRLIGIEAPAGPYKDRKGAPFHTESKRMLEDMALGREVQLFYAGLTRDRYDRALAHVMTTDALGPDLWLNREMVARGGARVRVYPDTAGANGLLLAPEAKAREAKLGLWKTKAYRIPVASDLPEPFEKFQLVEGVTGERLSTDEQGASCELALAESALTLEIQTSAAALCQTPMGTAVRARGYVYRGKLEISHPLNLETLPRD</sequence>
<dbReference type="AlphaFoldDB" id="A0A059GA71"/>
<dbReference type="eggNOG" id="COG1525">
    <property type="taxonomic scope" value="Bacteria"/>
</dbReference>
<feature type="domain" description="TNase-like" evidence="1">
    <location>
        <begin position="29"/>
        <end position="162"/>
    </location>
</feature>
<evidence type="ECO:0000313" key="2">
    <source>
        <dbReference type="EMBL" id="KDA03455.1"/>
    </source>
</evidence>
<dbReference type="InterPro" id="IPR016071">
    <property type="entry name" value="Staphylococal_nuclease_OB-fold"/>
</dbReference>
<dbReference type="Gene3D" id="2.40.50.90">
    <property type="match status" value="1"/>
</dbReference>
<dbReference type="PROSITE" id="PS50830">
    <property type="entry name" value="TNASE_3"/>
    <property type="match status" value="1"/>
</dbReference>
<dbReference type="SUPFAM" id="SSF50199">
    <property type="entry name" value="Staphylococcal nuclease"/>
    <property type="match status" value="1"/>
</dbReference>